<dbReference type="AlphaFoldDB" id="A0AA47KIY1"/>
<keyword evidence="6" id="KW-0969">Cilium</keyword>
<evidence type="ECO:0000256" key="2">
    <source>
        <dbReference type="ARBA" id="ARBA00022741"/>
    </source>
</evidence>
<dbReference type="Gene3D" id="2.30.110.10">
    <property type="entry name" value="Electron Transport, Fmn-binding Protein, Chain A"/>
    <property type="match status" value="1"/>
</dbReference>
<accession>A0AA47KIY1</accession>
<keyword evidence="3" id="KW-0975">Bacterial flagellum</keyword>
<evidence type="ECO:0000259" key="5">
    <source>
        <dbReference type="Pfam" id="PF12945"/>
    </source>
</evidence>
<sequence>MMQSLPELKAKKYKTVREETVIGLRAVAFMKHGTTTQVQIKTPVGQTYRCECTFIGFDGEKRLFFSLPTENLNQVNQFFIEGYRLAVDAVSDEGEGAKVRFASKISTVLKTPINLVMVELPQQAKLIQQRKDNRYELNVKGEIPLDNRRLPVNLTDISAGGCGFSFDAIAPVFEKHHQMAIQIQAPNSDECFILSGQIENRQQKWGMQRYGVSFDRSGLKHCEALIKRLVYDGSYYIFNPHVEEKE</sequence>
<proteinExistence type="predicted"/>
<evidence type="ECO:0000313" key="6">
    <source>
        <dbReference type="EMBL" id="WBA07719.1"/>
    </source>
</evidence>
<dbReference type="SUPFAM" id="SSF141371">
    <property type="entry name" value="PilZ domain-like"/>
    <property type="match status" value="2"/>
</dbReference>
<keyword evidence="6" id="KW-0282">Flagellum</keyword>
<evidence type="ECO:0000256" key="3">
    <source>
        <dbReference type="ARBA" id="ARBA00023143"/>
    </source>
</evidence>
<evidence type="ECO:0000313" key="7">
    <source>
        <dbReference type="Proteomes" id="UP001164748"/>
    </source>
</evidence>
<dbReference type="InterPro" id="IPR012349">
    <property type="entry name" value="Split_barrel_FMN-bd"/>
</dbReference>
<dbReference type="Gene3D" id="2.40.10.220">
    <property type="entry name" value="predicted glycosyltransferase like domains"/>
    <property type="match status" value="1"/>
</dbReference>
<dbReference type="EMBL" id="CP114588">
    <property type="protein sequence ID" value="WBA07719.1"/>
    <property type="molecule type" value="Genomic_DNA"/>
</dbReference>
<protein>
    <submittedName>
        <fullName evidence="6">Flagellar brake domain-containing protein</fullName>
    </submittedName>
</protein>
<feature type="domain" description="PilZ" evidence="4">
    <location>
        <begin position="128"/>
        <end position="231"/>
    </location>
</feature>
<dbReference type="Proteomes" id="UP001164748">
    <property type="component" value="Chromosome"/>
</dbReference>
<dbReference type="GO" id="GO:0035438">
    <property type="term" value="F:cyclic-di-GMP binding"/>
    <property type="evidence" value="ECO:0007669"/>
    <property type="project" value="InterPro"/>
</dbReference>
<dbReference type="RefSeq" id="WP_269578333.1">
    <property type="nucleotide sequence ID" value="NZ_CP114588.1"/>
</dbReference>
<gene>
    <name evidence="6" type="ORF">N8M53_07545</name>
</gene>
<dbReference type="Pfam" id="PF07238">
    <property type="entry name" value="PilZ"/>
    <property type="match status" value="1"/>
</dbReference>
<evidence type="ECO:0000259" key="4">
    <source>
        <dbReference type="Pfam" id="PF07238"/>
    </source>
</evidence>
<keyword evidence="2" id="KW-0547">Nucleotide-binding</keyword>
<dbReference type="Pfam" id="PF12945">
    <property type="entry name" value="PilZNR"/>
    <property type="match status" value="1"/>
</dbReference>
<name>A0AA47KIY1_9GAMM</name>
<dbReference type="InterPro" id="IPR009875">
    <property type="entry name" value="PilZ_domain"/>
</dbReference>
<reference evidence="6" key="1">
    <citation type="submission" date="2022-09" db="EMBL/GenBank/DDBJ databases">
        <authorList>
            <person name="Li Z.-J."/>
        </authorList>
    </citation>
    <scope>NUCLEOTIDE SEQUENCE</scope>
    <source>
        <strain evidence="6">TGB11</strain>
    </source>
</reference>
<keyword evidence="1" id="KW-0973">c-di-GMP</keyword>
<evidence type="ECO:0000256" key="1">
    <source>
        <dbReference type="ARBA" id="ARBA00022636"/>
    </source>
</evidence>
<keyword evidence="6" id="KW-0966">Cell projection</keyword>
<dbReference type="InterPro" id="IPR009926">
    <property type="entry name" value="T3SS_YcgR_PilZN"/>
</dbReference>
<feature type="domain" description="Type III secretion system flagellar brake protein YcgR PilZN" evidence="5">
    <location>
        <begin position="31"/>
        <end position="121"/>
    </location>
</feature>
<organism evidence="6 7">
    <name type="scientific">Salinivibrio kushneri</name>
    <dbReference type="NCBI Taxonomy" id="1908198"/>
    <lineage>
        <taxon>Bacteria</taxon>
        <taxon>Pseudomonadati</taxon>
        <taxon>Pseudomonadota</taxon>
        <taxon>Gammaproteobacteria</taxon>
        <taxon>Vibrionales</taxon>
        <taxon>Vibrionaceae</taxon>
        <taxon>Salinivibrio</taxon>
    </lineage>
</organism>